<dbReference type="Proteomes" id="UP001377830">
    <property type="component" value="Chromosome"/>
</dbReference>
<evidence type="ECO:0000313" key="3">
    <source>
        <dbReference type="EMBL" id="BES84888.1"/>
    </source>
</evidence>
<evidence type="ECO:0000256" key="1">
    <source>
        <dbReference type="ARBA" id="ARBA00007689"/>
    </source>
</evidence>
<proteinExistence type="inferred from homology"/>
<feature type="domain" description="YCII-related" evidence="2">
    <location>
        <begin position="36"/>
        <end position="130"/>
    </location>
</feature>
<keyword evidence="4" id="KW-1185">Reference proteome</keyword>
<dbReference type="PANTHER" id="PTHR33606">
    <property type="entry name" value="PROTEIN YCII"/>
    <property type="match status" value="1"/>
</dbReference>
<gene>
    <name evidence="3" type="ORF">PEC302110_19850</name>
</gene>
<dbReference type="KEGG" id="parl:PEC302110_19850"/>
<dbReference type="Pfam" id="PF03795">
    <property type="entry name" value="YCII"/>
    <property type="match status" value="1"/>
</dbReference>
<dbReference type="NCBIfam" id="NF008473">
    <property type="entry name" value="PRK11370.1"/>
    <property type="match status" value="1"/>
</dbReference>
<evidence type="ECO:0000313" key="4">
    <source>
        <dbReference type="Proteomes" id="UP001377830"/>
    </source>
</evidence>
<comment type="similarity">
    <text evidence="1">Belongs to the YciI family.</text>
</comment>
<dbReference type="Gene3D" id="3.30.70.1060">
    <property type="entry name" value="Dimeric alpha+beta barrel"/>
    <property type="match status" value="1"/>
</dbReference>
<sequence>MMVETRFSYPIVFGRWETLPGIPNARIYLPTREATMLYVIYAEDNVDSLAKRLSVRPDHLARLQVLRDQGRLITAGPLPAIDSDDPGQAGFSGSVIIAEFASLDDATAWANADPYITADVYKHVSVKPFKKVF</sequence>
<name>A0AAN0ML15_9GAMM</name>
<dbReference type="PANTHER" id="PTHR33606:SF3">
    <property type="entry name" value="PROTEIN YCII"/>
    <property type="match status" value="1"/>
</dbReference>
<dbReference type="InterPro" id="IPR011008">
    <property type="entry name" value="Dimeric_a/b-barrel"/>
</dbReference>
<dbReference type="InterPro" id="IPR005545">
    <property type="entry name" value="YCII"/>
</dbReference>
<accession>A0AAN0ML15</accession>
<evidence type="ECO:0000259" key="2">
    <source>
        <dbReference type="Pfam" id="PF03795"/>
    </source>
</evidence>
<protein>
    <recommendedName>
        <fullName evidence="2">YCII-related domain-containing protein</fullName>
    </recommendedName>
</protein>
<reference evidence="4" key="1">
    <citation type="journal article" date="2024" name="Int. J. Syst. Evol. Microbiol.">
        <title>Pectobacterium araliae sp. nov., a pathogen causing bacterial soft rot of Japanese angelica tree in Japan.</title>
        <authorList>
            <person name="Sawada H."/>
            <person name="Someya N."/>
            <person name="Morohoshi T."/>
            <person name="Ono M."/>
            <person name="Satou M."/>
        </authorList>
    </citation>
    <scope>NUCLEOTIDE SEQUENCE [LARGE SCALE GENOMIC DNA]</scope>
    <source>
        <strain evidence="4">MAFF 302110</strain>
    </source>
</reference>
<dbReference type="InterPro" id="IPR051807">
    <property type="entry name" value="Sec-metab_biosynth-assoc"/>
</dbReference>
<organism evidence="3 4">
    <name type="scientific">Pectobacterium araliae</name>
    <dbReference type="NCBI Taxonomy" id="3073862"/>
    <lineage>
        <taxon>Bacteria</taxon>
        <taxon>Pseudomonadati</taxon>
        <taxon>Pseudomonadota</taxon>
        <taxon>Gammaproteobacteria</taxon>
        <taxon>Enterobacterales</taxon>
        <taxon>Pectobacteriaceae</taxon>
        <taxon>Pectobacterium</taxon>
    </lineage>
</organism>
<dbReference type="AlphaFoldDB" id="A0AAN0ML15"/>
<dbReference type="EMBL" id="AP028908">
    <property type="protein sequence ID" value="BES84888.1"/>
    <property type="molecule type" value="Genomic_DNA"/>
</dbReference>
<dbReference type="SUPFAM" id="SSF54909">
    <property type="entry name" value="Dimeric alpha+beta barrel"/>
    <property type="match status" value="1"/>
</dbReference>